<keyword evidence="3" id="KW-1185">Reference proteome</keyword>
<keyword evidence="1" id="KW-0472">Membrane</keyword>
<proteinExistence type="predicted"/>
<feature type="transmembrane region" description="Helical" evidence="1">
    <location>
        <begin position="16"/>
        <end position="37"/>
    </location>
</feature>
<accession>A0A0D8XB54</accession>
<protein>
    <submittedName>
        <fullName evidence="2">Uncharacterized protein</fullName>
    </submittedName>
</protein>
<dbReference type="EMBL" id="KN716749">
    <property type="protein sequence ID" value="KJH41840.1"/>
    <property type="molecule type" value="Genomic_DNA"/>
</dbReference>
<evidence type="ECO:0000313" key="3">
    <source>
        <dbReference type="Proteomes" id="UP000053766"/>
    </source>
</evidence>
<keyword evidence="1" id="KW-1133">Transmembrane helix</keyword>
<organism evidence="2 3">
    <name type="scientific">Dictyocaulus viviparus</name>
    <name type="common">Bovine lungworm</name>
    <dbReference type="NCBI Taxonomy" id="29172"/>
    <lineage>
        <taxon>Eukaryota</taxon>
        <taxon>Metazoa</taxon>
        <taxon>Ecdysozoa</taxon>
        <taxon>Nematoda</taxon>
        <taxon>Chromadorea</taxon>
        <taxon>Rhabditida</taxon>
        <taxon>Rhabditina</taxon>
        <taxon>Rhabditomorpha</taxon>
        <taxon>Strongyloidea</taxon>
        <taxon>Metastrongylidae</taxon>
        <taxon>Dictyocaulus</taxon>
    </lineage>
</organism>
<evidence type="ECO:0000313" key="2">
    <source>
        <dbReference type="EMBL" id="KJH41840.1"/>
    </source>
</evidence>
<gene>
    <name evidence="2" type="ORF">DICVIV_12173</name>
</gene>
<dbReference type="Proteomes" id="UP000053766">
    <property type="component" value="Unassembled WGS sequence"/>
</dbReference>
<reference evidence="2 3" key="1">
    <citation type="submission" date="2013-11" db="EMBL/GenBank/DDBJ databases">
        <title>Draft genome of the bovine lungworm Dictyocaulus viviparus.</title>
        <authorList>
            <person name="Mitreva M."/>
        </authorList>
    </citation>
    <scope>NUCLEOTIDE SEQUENCE [LARGE SCALE GENOMIC DNA]</scope>
    <source>
        <strain evidence="2 3">HannoverDv2000</strain>
    </source>
</reference>
<reference evidence="3" key="2">
    <citation type="journal article" date="2016" name="Sci. Rep.">
        <title>Dictyocaulus viviparus genome, variome and transcriptome elucidate lungworm biology and support future intervention.</title>
        <authorList>
            <person name="McNulty S.N."/>
            <person name="Strube C."/>
            <person name="Rosa B.A."/>
            <person name="Martin J.C."/>
            <person name="Tyagi R."/>
            <person name="Choi Y.J."/>
            <person name="Wang Q."/>
            <person name="Hallsworth Pepin K."/>
            <person name="Zhang X."/>
            <person name="Ozersky P."/>
            <person name="Wilson R.K."/>
            <person name="Sternberg P.W."/>
            <person name="Gasser R.B."/>
            <person name="Mitreva M."/>
        </authorList>
    </citation>
    <scope>NUCLEOTIDE SEQUENCE [LARGE SCALE GENOMIC DNA]</scope>
    <source>
        <strain evidence="3">HannoverDv2000</strain>
    </source>
</reference>
<dbReference type="AlphaFoldDB" id="A0A0D8XB54"/>
<sequence>MDSTLGPYNYGNHYPLVAIAHIVLIQTCRKLLMVYILPVLYSSRESRCRCGNTVEELLTIQQIQSPLA</sequence>
<evidence type="ECO:0000256" key="1">
    <source>
        <dbReference type="SAM" id="Phobius"/>
    </source>
</evidence>
<name>A0A0D8XB54_DICVI</name>
<keyword evidence="1" id="KW-0812">Transmembrane</keyword>